<reference evidence="5" key="1">
    <citation type="journal article" date="2023" name="GigaByte">
        <title>Genome assembly of the bearded iris, Iris pallida Lam.</title>
        <authorList>
            <person name="Bruccoleri R.E."/>
            <person name="Oakeley E.J."/>
            <person name="Faust A.M.E."/>
            <person name="Altorfer M."/>
            <person name="Dessus-Babus S."/>
            <person name="Burckhardt D."/>
            <person name="Oertli M."/>
            <person name="Naumann U."/>
            <person name="Petersen F."/>
            <person name="Wong J."/>
        </authorList>
    </citation>
    <scope>NUCLEOTIDE SEQUENCE</scope>
    <source>
        <strain evidence="5">GSM-AAB239-AS_SAM_17_03QT</strain>
    </source>
</reference>
<feature type="region of interest" description="Disordered" evidence="2">
    <location>
        <begin position="51"/>
        <end position="90"/>
    </location>
</feature>
<organism evidence="5 6">
    <name type="scientific">Iris pallida</name>
    <name type="common">Sweet iris</name>
    <dbReference type="NCBI Taxonomy" id="29817"/>
    <lineage>
        <taxon>Eukaryota</taxon>
        <taxon>Viridiplantae</taxon>
        <taxon>Streptophyta</taxon>
        <taxon>Embryophyta</taxon>
        <taxon>Tracheophyta</taxon>
        <taxon>Spermatophyta</taxon>
        <taxon>Magnoliopsida</taxon>
        <taxon>Liliopsida</taxon>
        <taxon>Asparagales</taxon>
        <taxon>Iridaceae</taxon>
        <taxon>Iridoideae</taxon>
        <taxon>Irideae</taxon>
        <taxon>Iris</taxon>
    </lineage>
</organism>
<dbReference type="Pfam" id="PF04859">
    <property type="entry name" value="DUF641"/>
    <property type="match status" value="1"/>
</dbReference>
<dbReference type="Proteomes" id="UP001140949">
    <property type="component" value="Unassembled WGS sequence"/>
</dbReference>
<evidence type="ECO:0000259" key="4">
    <source>
        <dbReference type="Pfam" id="PF24994"/>
    </source>
</evidence>
<feature type="domain" description="DUF641" evidence="3">
    <location>
        <begin position="89"/>
        <end position="211"/>
    </location>
</feature>
<evidence type="ECO:0000259" key="3">
    <source>
        <dbReference type="Pfam" id="PF04859"/>
    </source>
</evidence>
<evidence type="ECO:0000256" key="2">
    <source>
        <dbReference type="SAM" id="MobiDB-lite"/>
    </source>
</evidence>
<keyword evidence="6" id="KW-1185">Reference proteome</keyword>
<dbReference type="AlphaFoldDB" id="A0AAX6H8Y3"/>
<reference evidence="5" key="2">
    <citation type="submission" date="2023-04" db="EMBL/GenBank/DDBJ databases">
        <authorList>
            <person name="Bruccoleri R.E."/>
            <person name="Oakeley E.J."/>
            <person name="Faust A.-M."/>
            <person name="Dessus-Babus S."/>
            <person name="Altorfer M."/>
            <person name="Burckhardt D."/>
            <person name="Oertli M."/>
            <person name="Naumann U."/>
            <person name="Petersen F."/>
            <person name="Wong J."/>
        </authorList>
    </citation>
    <scope>NUCLEOTIDE SEQUENCE</scope>
    <source>
        <strain evidence="5">GSM-AAB239-AS_SAM_17_03QT</strain>
        <tissue evidence="5">Leaf</tissue>
    </source>
</reference>
<dbReference type="GO" id="GO:0009959">
    <property type="term" value="P:negative gravitropism"/>
    <property type="evidence" value="ECO:0007669"/>
    <property type="project" value="InterPro"/>
</dbReference>
<dbReference type="Pfam" id="PF24994">
    <property type="entry name" value="GIL1_IRKI_C"/>
    <property type="match status" value="1"/>
</dbReference>
<sequence>MESTTPATSNMGSLARTFNKIFRFRGNTMICSNKDDIYKIKPSKTVEEYPSVLSGPLEYSSDKVEDEKQQQQQQQQPQPQPQPEATSNSREAMESLIANLFASVSSIKASYAQLQVAQSPYDPETIQSSDQAVISELKHLSVLKQSYIKKELSSQPPPPMASQIQEHRNLLKTYEITIKKLESDIQTKDSEILSLHSQLMELDRQNRSLESQLHPWRTLSCLDDLHLSGLDATHFLAAVRFAVRSIKAFAKLMMQEMESAGWDLDAAAVSIHPDVHQRPKHLIFAFESFVCQKMFSGFQDRNFGLSSLEGQSSWDERQFFVQFNESKSAKLKQLLSSPKGMSSGLGKFCRAKYLGLVHPKMEASFFGDLDRRELISSGRGFPETDFFTGFTEMARRVWLMHCLFFSFGKETGASIFQMRRGCRFSDVYMESVVEGEVCGNSGARPRVGFTVVPGFRVGKTMIQCKVYNSYEA</sequence>
<dbReference type="InterPro" id="IPR056813">
    <property type="entry name" value="GIL1_IRKI_C"/>
</dbReference>
<dbReference type="InterPro" id="IPR006943">
    <property type="entry name" value="DUF641_pln"/>
</dbReference>
<feature type="domain" description="GIL1/IRKI C-terminal" evidence="4">
    <location>
        <begin position="415"/>
        <end position="467"/>
    </location>
</feature>
<gene>
    <name evidence="5" type="ORF">M6B38_324035</name>
</gene>
<dbReference type="GO" id="GO:0009639">
    <property type="term" value="P:response to red or far red light"/>
    <property type="evidence" value="ECO:0007669"/>
    <property type="project" value="InterPro"/>
</dbReference>
<proteinExistence type="predicted"/>
<feature type="coiled-coil region" evidence="1">
    <location>
        <begin position="164"/>
        <end position="212"/>
    </location>
</feature>
<evidence type="ECO:0000313" key="6">
    <source>
        <dbReference type="Proteomes" id="UP001140949"/>
    </source>
</evidence>
<evidence type="ECO:0008006" key="7">
    <source>
        <dbReference type="Google" id="ProtNLM"/>
    </source>
</evidence>
<name>A0AAX6H8Y3_IRIPA</name>
<comment type="caution">
    <text evidence="5">The sequence shown here is derived from an EMBL/GenBank/DDBJ whole genome shotgun (WGS) entry which is preliminary data.</text>
</comment>
<accession>A0AAX6H8Y3</accession>
<protein>
    <recommendedName>
        <fullName evidence="7">DUF641 domain-containing protein</fullName>
    </recommendedName>
</protein>
<evidence type="ECO:0000313" key="5">
    <source>
        <dbReference type="EMBL" id="KAJ6837067.1"/>
    </source>
</evidence>
<dbReference type="PANTHER" id="PTHR31161">
    <property type="entry name" value="PROTEIN GRAVITROPIC IN THE LIGHT 1"/>
    <property type="match status" value="1"/>
</dbReference>
<feature type="compositionally biased region" description="Basic and acidic residues" evidence="2">
    <location>
        <begin position="60"/>
        <end position="69"/>
    </location>
</feature>
<dbReference type="EMBL" id="JANAVB010011504">
    <property type="protein sequence ID" value="KAJ6837067.1"/>
    <property type="molecule type" value="Genomic_DNA"/>
</dbReference>
<keyword evidence="1" id="KW-0175">Coiled coil</keyword>
<dbReference type="InterPro" id="IPR040225">
    <property type="entry name" value="GIL1-like"/>
</dbReference>
<evidence type="ECO:0000256" key="1">
    <source>
        <dbReference type="SAM" id="Coils"/>
    </source>
</evidence>